<organism evidence="15 16">
    <name type="scientific">Ciona intestinalis</name>
    <name type="common">Transparent sea squirt</name>
    <name type="synonym">Ascidia intestinalis</name>
    <dbReference type="NCBI Taxonomy" id="7719"/>
    <lineage>
        <taxon>Eukaryota</taxon>
        <taxon>Metazoa</taxon>
        <taxon>Chordata</taxon>
        <taxon>Tunicata</taxon>
        <taxon>Ascidiacea</taxon>
        <taxon>Phlebobranchia</taxon>
        <taxon>Cionidae</taxon>
        <taxon>Ciona</taxon>
    </lineage>
</organism>
<dbReference type="EMBL" id="EAAA01000834">
    <property type="status" value="NOT_ANNOTATED_CDS"/>
    <property type="molecule type" value="Genomic_DNA"/>
</dbReference>
<reference evidence="15" key="3">
    <citation type="submission" date="2025-08" db="UniProtKB">
        <authorList>
            <consortium name="Ensembl"/>
        </authorList>
    </citation>
    <scope>IDENTIFICATION</scope>
</reference>
<evidence type="ECO:0000256" key="2">
    <source>
        <dbReference type="ARBA" id="ARBA00007512"/>
    </source>
</evidence>
<dbReference type="InParanoid" id="H2XQL9"/>
<dbReference type="PANTHER" id="PTHR16489">
    <property type="entry name" value="GH11727P"/>
    <property type="match status" value="1"/>
</dbReference>
<dbReference type="GO" id="GO:0051246">
    <property type="term" value="P:regulation of protein metabolic process"/>
    <property type="evidence" value="ECO:0007669"/>
    <property type="project" value="UniProtKB-ARBA"/>
</dbReference>
<comment type="subunit">
    <text evidence="4">Interacts (via C-terminus) with host PPP1CB.</text>
</comment>
<evidence type="ECO:0000256" key="10">
    <source>
        <dbReference type="ARBA" id="ARBA00023258"/>
    </source>
</evidence>
<keyword evidence="6" id="KW-0945">Host-virus interaction</keyword>
<evidence type="ECO:0000256" key="12">
    <source>
        <dbReference type="ARBA" id="ARBA00031298"/>
    </source>
</evidence>
<keyword evidence="8" id="KW-1114">Inhibition of host interferon signaling pathway by virus</keyword>
<evidence type="ECO:0000259" key="14">
    <source>
        <dbReference type="Pfam" id="PF10488"/>
    </source>
</evidence>
<dbReference type="Proteomes" id="UP000008144">
    <property type="component" value="Chromosome 11"/>
</dbReference>
<dbReference type="Ensembl" id="ENSCINT00000036511.1">
    <property type="protein sequence ID" value="ENSCINP00000031953.1"/>
    <property type="gene ID" value="ENSCING00000020090.1"/>
</dbReference>
<comment type="similarity">
    <text evidence="2">Belongs to the asfivirus DP71L family.</text>
</comment>
<reference evidence="15" key="2">
    <citation type="journal article" date="2008" name="Genome Biol.">
        <title>Improved genome assembly and evidence-based global gene model set for the chordate Ciona intestinalis: new insight into intron and operon populations.</title>
        <authorList>
            <person name="Satou Y."/>
            <person name="Mineta K."/>
            <person name="Ogasawara M."/>
            <person name="Sasakura Y."/>
            <person name="Shoguchi E."/>
            <person name="Ueno K."/>
            <person name="Yamada L."/>
            <person name="Matsumoto J."/>
            <person name="Wasserscheid J."/>
            <person name="Dewar K."/>
            <person name="Wiley G.B."/>
            <person name="Macmil S.L."/>
            <person name="Roe B.A."/>
            <person name="Zeller R.W."/>
            <person name="Hastings K.E."/>
            <person name="Lemaire P."/>
            <person name="Lindquist E."/>
            <person name="Endo T."/>
            <person name="Hotta K."/>
            <person name="Inaba K."/>
        </authorList>
    </citation>
    <scope>NUCLEOTIDE SEQUENCE [LARGE SCALE GENOMIC DNA]</scope>
    <source>
        <strain evidence="15">wild type</strain>
    </source>
</reference>
<comment type="similarity">
    <text evidence="3">Belongs to the PPP1R15 family.</text>
</comment>
<keyword evidence="7" id="KW-1090">Inhibition of host innate immune response by virus</keyword>
<dbReference type="HOGENOM" id="CLU_1401986_0_0_1"/>
<reference evidence="15" key="4">
    <citation type="submission" date="2025-09" db="UniProtKB">
        <authorList>
            <consortium name="Ensembl"/>
        </authorList>
    </citation>
    <scope>IDENTIFICATION</scope>
</reference>
<accession>H2XQL9</accession>
<dbReference type="InterPro" id="IPR051254">
    <property type="entry name" value="PPP1R15"/>
</dbReference>
<dbReference type="GO" id="GO:0039502">
    <property type="term" value="P:symbiont-mediated suppression of host type I interferon-mediated signaling pathway"/>
    <property type="evidence" value="ECO:0007669"/>
    <property type="project" value="UniProtKB-KW"/>
</dbReference>
<dbReference type="Pfam" id="PF10488">
    <property type="entry name" value="PP1c_bdg"/>
    <property type="match status" value="1"/>
</dbReference>
<name>H2XQL9_CIOIN</name>
<dbReference type="InterPro" id="IPR019523">
    <property type="entry name" value="Prot_Pase1_reg-su15A/B_C"/>
</dbReference>
<feature type="compositionally biased region" description="Polar residues" evidence="13">
    <location>
        <begin position="1"/>
        <end position="20"/>
    </location>
</feature>
<dbReference type="STRING" id="7719.ENSCINP00000031953"/>
<evidence type="ECO:0000313" key="16">
    <source>
        <dbReference type="Proteomes" id="UP000008144"/>
    </source>
</evidence>
<proteinExistence type="inferred from homology"/>
<evidence type="ECO:0000256" key="9">
    <source>
        <dbReference type="ARBA" id="ARBA00022921"/>
    </source>
</evidence>
<keyword evidence="9" id="KW-0426">Late protein</keyword>
<dbReference type="AlphaFoldDB" id="H2XQL9"/>
<evidence type="ECO:0000256" key="13">
    <source>
        <dbReference type="SAM" id="MobiDB-lite"/>
    </source>
</evidence>
<sequence>MQTSYAAPSVHELSTQNKPPTTVKRPTCSNSHISFILGCPESDCEEDGDDLNPTSPATPNLCEDANELWAFFTRCHEKLTVNWTTFNKSHSDPQLFETRKNIETKESQTHQQPQISEDISYKAPSKVRFMDKVVVHPMVAWSYAYREARKGRWDSAARDRHRFGDRVRCVGDAISWCFNTSHRGKIYATRMTSN</sequence>
<evidence type="ECO:0000256" key="11">
    <source>
        <dbReference type="ARBA" id="ARBA00023280"/>
    </source>
</evidence>
<evidence type="ECO:0000256" key="7">
    <source>
        <dbReference type="ARBA" id="ARBA00022632"/>
    </source>
</evidence>
<protein>
    <recommendedName>
        <fullName evidence="5">Protein DP71L</fullName>
    </recommendedName>
    <alternativeName>
        <fullName evidence="12">MyD116 homolog</fullName>
    </alternativeName>
</protein>
<evidence type="ECO:0000256" key="6">
    <source>
        <dbReference type="ARBA" id="ARBA00022581"/>
    </source>
</evidence>
<dbReference type="PANTHER" id="PTHR16489:SF12">
    <property type="entry name" value="GH11727P"/>
    <property type="match status" value="1"/>
</dbReference>
<evidence type="ECO:0000256" key="4">
    <source>
        <dbReference type="ARBA" id="ARBA00011204"/>
    </source>
</evidence>
<evidence type="ECO:0000313" key="15">
    <source>
        <dbReference type="Ensembl" id="ENSCINP00000031953.1"/>
    </source>
</evidence>
<evidence type="ECO:0000256" key="1">
    <source>
        <dbReference type="ARBA" id="ARBA00003756"/>
    </source>
</evidence>
<evidence type="ECO:0000256" key="8">
    <source>
        <dbReference type="ARBA" id="ARBA00022830"/>
    </source>
</evidence>
<evidence type="ECO:0000256" key="5">
    <source>
        <dbReference type="ARBA" id="ARBA00019072"/>
    </source>
</evidence>
<evidence type="ECO:0000256" key="3">
    <source>
        <dbReference type="ARBA" id="ARBA00010161"/>
    </source>
</evidence>
<keyword evidence="11" id="KW-0899">Viral immunoevasion</keyword>
<keyword evidence="16" id="KW-1185">Reference proteome</keyword>
<comment type="function">
    <text evidence="1">Interacts with the host phosphatase PP1 catalytic subunit (PPP1CB) and recruits it to dephosphorylate EIF2S1/eIF2alpha and therefore restores the host translation that has been shut-down by the host. Also inhibits the EIF2S1/eIF2alpha-ATF4-DDIT3/CHOP pathway.</text>
</comment>
<feature type="domain" description="Protein phosphatase 1 regulatory subunit 15A/B C-terminal" evidence="14">
    <location>
        <begin position="126"/>
        <end position="188"/>
    </location>
</feature>
<reference evidence="16" key="1">
    <citation type="journal article" date="2002" name="Science">
        <title>The draft genome of Ciona intestinalis: insights into chordate and vertebrate origins.</title>
        <authorList>
            <person name="Dehal P."/>
            <person name="Satou Y."/>
            <person name="Campbell R.K."/>
            <person name="Chapman J."/>
            <person name="Degnan B."/>
            <person name="De Tomaso A."/>
            <person name="Davidson B."/>
            <person name="Di Gregorio A."/>
            <person name="Gelpke M."/>
            <person name="Goodstein D.M."/>
            <person name="Harafuji N."/>
            <person name="Hastings K.E."/>
            <person name="Ho I."/>
            <person name="Hotta K."/>
            <person name="Huang W."/>
            <person name="Kawashima T."/>
            <person name="Lemaire P."/>
            <person name="Martinez D."/>
            <person name="Meinertzhagen I.A."/>
            <person name="Necula S."/>
            <person name="Nonaka M."/>
            <person name="Putnam N."/>
            <person name="Rash S."/>
            <person name="Saiga H."/>
            <person name="Satake M."/>
            <person name="Terry A."/>
            <person name="Yamada L."/>
            <person name="Wang H.G."/>
            <person name="Awazu S."/>
            <person name="Azumi K."/>
            <person name="Boore J."/>
            <person name="Branno M."/>
            <person name="Chin-Bow S."/>
            <person name="DeSantis R."/>
            <person name="Doyle S."/>
            <person name="Francino P."/>
            <person name="Keys D.N."/>
            <person name="Haga S."/>
            <person name="Hayashi H."/>
            <person name="Hino K."/>
            <person name="Imai K.S."/>
            <person name="Inaba K."/>
            <person name="Kano S."/>
            <person name="Kobayashi K."/>
            <person name="Kobayashi M."/>
            <person name="Lee B.I."/>
            <person name="Makabe K.W."/>
            <person name="Manohar C."/>
            <person name="Matassi G."/>
            <person name="Medina M."/>
            <person name="Mochizuki Y."/>
            <person name="Mount S."/>
            <person name="Morishita T."/>
            <person name="Miura S."/>
            <person name="Nakayama A."/>
            <person name="Nishizaka S."/>
            <person name="Nomoto H."/>
            <person name="Ohta F."/>
            <person name="Oishi K."/>
            <person name="Rigoutsos I."/>
            <person name="Sano M."/>
            <person name="Sasaki A."/>
            <person name="Sasakura Y."/>
            <person name="Shoguchi E."/>
            <person name="Shin-i T."/>
            <person name="Spagnuolo A."/>
            <person name="Stainier D."/>
            <person name="Suzuki M.M."/>
            <person name="Tassy O."/>
            <person name="Takatori N."/>
            <person name="Tokuoka M."/>
            <person name="Yagi K."/>
            <person name="Yoshizaki F."/>
            <person name="Wada S."/>
            <person name="Zhang C."/>
            <person name="Hyatt P.D."/>
            <person name="Larimer F."/>
            <person name="Detter C."/>
            <person name="Doggett N."/>
            <person name="Glavina T."/>
            <person name="Hawkins T."/>
            <person name="Richardson P."/>
            <person name="Lucas S."/>
            <person name="Kohara Y."/>
            <person name="Levine M."/>
            <person name="Satoh N."/>
            <person name="Rokhsar D.S."/>
        </authorList>
    </citation>
    <scope>NUCLEOTIDE SEQUENCE [LARGE SCALE GENOMIC DNA]</scope>
</reference>
<dbReference type="GeneTree" id="ENSGT00940000154404"/>
<keyword evidence="10" id="KW-0922">Interferon antiviral system evasion</keyword>
<feature type="region of interest" description="Disordered" evidence="13">
    <location>
        <begin position="1"/>
        <end position="26"/>
    </location>
</feature>